<comment type="subcellular location">
    <subcellularLocation>
        <location evidence="1">Secreted</location>
    </subcellularLocation>
</comment>
<dbReference type="AlphaFoldDB" id="A0A9N9S5U8"/>
<feature type="signal peptide" evidence="5">
    <location>
        <begin position="1"/>
        <end position="18"/>
    </location>
</feature>
<protein>
    <recommendedName>
        <fullName evidence="6">Lipase domain-containing protein</fullName>
    </recommendedName>
</protein>
<reference evidence="7" key="2">
    <citation type="submission" date="2022-10" db="EMBL/GenBank/DDBJ databases">
        <authorList>
            <consortium name="ENA_rothamsted_submissions"/>
            <consortium name="culmorum"/>
            <person name="King R."/>
        </authorList>
    </citation>
    <scope>NUCLEOTIDE SEQUENCE</scope>
</reference>
<accession>A0A9N9S5U8</accession>
<feature type="domain" description="Lipase" evidence="6">
    <location>
        <begin position="24"/>
        <end position="315"/>
    </location>
</feature>
<keyword evidence="5" id="KW-0732">Signal</keyword>
<gene>
    <name evidence="7" type="ORF">CHIRRI_LOCUS14689</name>
</gene>
<dbReference type="EMBL" id="OU895880">
    <property type="protein sequence ID" value="CAG9811882.1"/>
    <property type="molecule type" value="Genomic_DNA"/>
</dbReference>
<evidence type="ECO:0000259" key="6">
    <source>
        <dbReference type="Pfam" id="PF00151"/>
    </source>
</evidence>
<keyword evidence="3" id="KW-0964">Secreted</keyword>
<evidence type="ECO:0000256" key="1">
    <source>
        <dbReference type="ARBA" id="ARBA00004613"/>
    </source>
</evidence>
<keyword evidence="8" id="KW-1185">Reference proteome</keyword>
<dbReference type="PANTHER" id="PTHR11610:SF150">
    <property type="entry name" value="FI01825P-RELATED"/>
    <property type="match status" value="1"/>
</dbReference>
<dbReference type="PANTHER" id="PTHR11610">
    <property type="entry name" value="LIPASE"/>
    <property type="match status" value="1"/>
</dbReference>
<dbReference type="PRINTS" id="PR00821">
    <property type="entry name" value="TAGLIPASE"/>
</dbReference>
<evidence type="ECO:0000313" key="7">
    <source>
        <dbReference type="EMBL" id="CAG9811882.1"/>
    </source>
</evidence>
<dbReference type="GO" id="GO:0005615">
    <property type="term" value="C:extracellular space"/>
    <property type="evidence" value="ECO:0007669"/>
    <property type="project" value="TreeGrafter"/>
</dbReference>
<dbReference type="InterPro" id="IPR033906">
    <property type="entry name" value="Lipase_N"/>
</dbReference>
<dbReference type="Pfam" id="PF00151">
    <property type="entry name" value="Lipase"/>
    <property type="match status" value="1"/>
</dbReference>
<comment type="similarity">
    <text evidence="2 4">Belongs to the AB hydrolase superfamily. Lipase family.</text>
</comment>
<organism evidence="7 8">
    <name type="scientific">Chironomus riparius</name>
    <dbReference type="NCBI Taxonomy" id="315576"/>
    <lineage>
        <taxon>Eukaryota</taxon>
        <taxon>Metazoa</taxon>
        <taxon>Ecdysozoa</taxon>
        <taxon>Arthropoda</taxon>
        <taxon>Hexapoda</taxon>
        <taxon>Insecta</taxon>
        <taxon>Pterygota</taxon>
        <taxon>Neoptera</taxon>
        <taxon>Endopterygota</taxon>
        <taxon>Diptera</taxon>
        <taxon>Nematocera</taxon>
        <taxon>Chironomoidea</taxon>
        <taxon>Chironomidae</taxon>
        <taxon>Chironominae</taxon>
        <taxon>Chironomus</taxon>
    </lineage>
</organism>
<evidence type="ECO:0000313" key="8">
    <source>
        <dbReference type="Proteomes" id="UP001153620"/>
    </source>
</evidence>
<dbReference type="Proteomes" id="UP001153620">
    <property type="component" value="Chromosome 4"/>
</dbReference>
<dbReference type="InterPro" id="IPR000734">
    <property type="entry name" value="TAG_lipase"/>
</dbReference>
<dbReference type="InterPro" id="IPR013818">
    <property type="entry name" value="Lipase"/>
</dbReference>
<name>A0A9N9S5U8_9DIPT</name>
<evidence type="ECO:0000256" key="3">
    <source>
        <dbReference type="ARBA" id="ARBA00022525"/>
    </source>
</evidence>
<proteinExistence type="inferred from homology"/>
<dbReference type="GO" id="GO:0017171">
    <property type="term" value="F:serine hydrolase activity"/>
    <property type="evidence" value="ECO:0007669"/>
    <property type="project" value="TreeGrafter"/>
</dbReference>
<dbReference type="CDD" id="cd00707">
    <property type="entry name" value="Pancreat_lipase_like"/>
    <property type="match status" value="1"/>
</dbReference>
<evidence type="ECO:0000256" key="4">
    <source>
        <dbReference type="RuleBase" id="RU004262"/>
    </source>
</evidence>
<evidence type="ECO:0000256" key="5">
    <source>
        <dbReference type="SAM" id="SignalP"/>
    </source>
</evidence>
<dbReference type="OrthoDB" id="199913at2759"/>
<dbReference type="Gene3D" id="3.40.50.1820">
    <property type="entry name" value="alpha/beta hydrolase"/>
    <property type="match status" value="1"/>
</dbReference>
<reference evidence="7" key="1">
    <citation type="submission" date="2022-01" db="EMBL/GenBank/DDBJ databases">
        <authorList>
            <person name="King R."/>
        </authorList>
    </citation>
    <scope>NUCLEOTIDE SEQUENCE</scope>
</reference>
<evidence type="ECO:0000256" key="2">
    <source>
        <dbReference type="ARBA" id="ARBA00010701"/>
    </source>
</evidence>
<dbReference type="SUPFAM" id="SSF53474">
    <property type="entry name" value="alpha/beta-Hydrolases"/>
    <property type="match status" value="1"/>
</dbReference>
<dbReference type="GO" id="GO:0016298">
    <property type="term" value="F:lipase activity"/>
    <property type="evidence" value="ECO:0007669"/>
    <property type="project" value="InterPro"/>
</dbReference>
<dbReference type="InterPro" id="IPR029058">
    <property type="entry name" value="AB_hydrolase_fold"/>
</dbReference>
<sequence length="318" mass="34141">MKTFSIICLVLSSIGVLSSPFDGNTSEWTLDKRNVEPDQHFNPITDIVYHLFTRRNPTESQRITTNINTILASNWNSDNAVRFLIHGHNSGVGSTFSTLIRDKLLANADRNVVVIDWSVGSNTRLYSTARGRVGTAGVAVANFIDELHRNGFVDFTQVHIIGHNLGAHVAGNAGKNVMRGRIQAIYGLDPAGGSFSAGDTDRLAFSDAVYTEGIHTNAGGNGFAEPITRASFYPNWGASQPGCGVDVSGNCAHERSILLYAESISSNRFVARQCSGYQQITARNCPGIGSGTMGGDTTKTLAGVYYLSTNSVSPFAQN</sequence>
<dbReference type="GO" id="GO:0016042">
    <property type="term" value="P:lipid catabolic process"/>
    <property type="evidence" value="ECO:0007669"/>
    <property type="project" value="TreeGrafter"/>
</dbReference>
<feature type="chain" id="PRO_5040431058" description="Lipase domain-containing protein" evidence="5">
    <location>
        <begin position="19"/>
        <end position="318"/>
    </location>
</feature>